<feature type="compositionally biased region" description="Polar residues" evidence="2">
    <location>
        <begin position="25"/>
        <end position="37"/>
    </location>
</feature>
<comment type="caution">
    <text evidence="3">The sequence shown here is derived from an EMBL/GenBank/DDBJ whole genome shotgun (WGS) entry which is preliminary data.</text>
</comment>
<evidence type="ECO:0000256" key="1">
    <source>
        <dbReference type="SAM" id="Coils"/>
    </source>
</evidence>
<evidence type="ECO:0000313" key="4">
    <source>
        <dbReference type="Proteomes" id="UP001460270"/>
    </source>
</evidence>
<keyword evidence="4" id="KW-1185">Reference proteome</keyword>
<dbReference type="Proteomes" id="UP001460270">
    <property type="component" value="Unassembled WGS sequence"/>
</dbReference>
<proteinExistence type="predicted"/>
<evidence type="ECO:0000313" key="3">
    <source>
        <dbReference type="EMBL" id="KAK7877563.1"/>
    </source>
</evidence>
<accession>A0AAW0MM33</accession>
<sequence>MLSRFLIGRFHSKLCDVTAFDCSTPEPQRNSQFSGDTTRTRKEYEKRQRRSEMRSAQSGTGRGHAREPVASSDQRRNAEESKSEGALASQGSATEQEKKRIKEEIEEIHRKLLEQINSAVIDTHGGSLEKEMAQLRSQKTDLLKLRQCLQSKLEQSEALKAEKVRLSEQKDAVLAECMELSDKIVQIDAEMEVNRKLEVEIDSEKRYIDTERENRQILEEMNKTRKELRTKLSNADDVDILEATNEILREHNVNLRKEFQELTSKLPEIDLDQRIDELEAENRAMLEDNNSISDACKELRTKLSQFEACQILEANNKTLREKNVNLQEEFELLQSKLPEMSFEERSIELKTENCKISNQIKSTSDACEELRMKLNTSSRLGKSVKHWKLKTRHCVIKTSI</sequence>
<name>A0AAW0MM33_9GOBI</name>
<feature type="compositionally biased region" description="Basic and acidic residues" evidence="2">
    <location>
        <begin position="38"/>
        <end position="53"/>
    </location>
</feature>
<dbReference type="AlphaFoldDB" id="A0AAW0MM33"/>
<keyword evidence="1" id="KW-0175">Coiled coil</keyword>
<protein>
    <submittedName>
        <fullName evidence="3">Uncharacterized protein</fullName>
    </submittedName>
</protein>
<feature type="compositionally biased region" description="Basic and acidic residues" evidence="2">
    <location>
        <begin position="73"/>
        <end position="83"/>
    </location>
</feature>
<feature type="coiled-coil region" evidence="1">
    <location>
        <begin position="149"/>
        <end position="336"/>
    </location>
</feature>
<evidence type="ECO:0000256" key="2">
    <source>
        <dbReference type="SAM" id="MobiDB-lite"/>
    </source>
</evidence>
<gene>
    <name evidence="3" type="ORF">WMY93_031720</name>
</gene>
<reference evidence="4" key="1">
    <citation type="submission" date="2024-04" db="EMBL/GenBank/DDBJ databases">
        <title>Salinicola lusitanus LLJ914,a marine bacterium isolated from the Okinawa Trough.</title>
        <authorList>
            <person name="Li J."/>
        </authorList>
    </citation>
    <scope>NUCLEOTIDE SEQUENCE [LARGE SCALE GENOMIC DNA]</scope>
</reference>
<dbReference type="EMBL" id="JBBPFD010000685">
    <property type="protein sequence ID" value="KAK7877563.1"/>
    <property type="molecule type" value="Genomic_DNA"/>
</dbReference>
<feature type="region of interest" description="Disordered" evidence="2">
    <location>
        <begin position="20"/>
        <end position="99"/>
    </location>
</feature>
<organism evidence="3 4">
    <name type="scientific">Mugilogobius chulae</name>
    <name type="common">yellowstripe goby</name>
    <dbReference type="NCBI Taxonomy" id="88201"/>
    <lineage>
        <taxon>Eukaryota</taxon>
        <taxon>Metazoa</taxon>
        <taxon>Chordata</taxon>
        <taxon>Craniata</taxon>
        <taxon>Vertebrata</taxon>
        <taxon>Euteleostomi</taxon>
        <taxon>Actinopterygii</taxon>
        <taxon>Neopterygii</taxon>
        <taxon>Teleostei</taxon>
        <taxon>Neoteleostei</taxon>
        <taxon>Acanthomorphata</taxon>
        <taxon>Gobiaria</taxon>
        <taxon>Gobiiformes</taxon>
        <taxon>Gobioidei</taxon>
        <taxon>Gobiidae</taxon>
        <taxon>Gobionellinae</taxon>
        <taxon>Mugilogobius</taxon>
    </lineage>
</organism>